<accession>A0A0N4XXG8</accession>
<dbReference type="EMBL" id="UYSL01019915">
    <property type="protein sequence ID" value="VDL71272.1"/>
    <property type="molecule type" value="Genomic_DNA"/>
</dbReference>
<sequence length="117" mass="13629">MQSMMKALDWDNHVSEKFLSNLRSADDVAVFAKSTTEAQTMLRDLDEAGRRLDFRKNQSEEDEVREKLLGRWGHIDLDGSLLVEAKPCCTLPQHHKLSISRIIELSRPVYAQRERYR</sequence>
<dbReference type="WBParaSite" id="NBR_0000768201-mRNA-1">
    <property type="protein sequence ID" value="NBR_0000768201-mRNA-1"/>
    <property type="gene ID" value="NBR_0000768201"/>
</dbReference>
<proteinExistence type="predicted"/>
<reference evidence="3" key="1">
    <citation type="submission" date="2017-02" db="UniProtKB">
        <authorList>
            <consortium name="WormBaseParasite"/>
        </authorList>
    </citation>
    <scope>IDENTIFICATION</scope>
</reference>
<dbReference type="Proteomes" id="UP000271162">
    <property type="component" value="Unassembled WGS sequence"/>
</dbReference>
<gene>
    <name evidence="1" type="ORF">NBR_LOCUS7683</name>
</gene>
<reference evidence="1 2" key="2">
    <citation type="submission" date="2018-11" db="EMBL/GenBank/DDBJ databases">
        <authorList>
            <consortium name="Pathogen Informatics"/>
        </authorList>
    </citation>
    <scope>NUCLEOTIDE SEQUENCE [LARGE SCALE GENOMIC DNA]</scope>
</reference>
<evidence type="ECO:0000313" key="2">
    <source>
        <dbReference type="Proteomes" id="UP000271162"/>
    </source>
</evidence>
<keyword evidence="2" id="KW-1185">Reference proteome</keyword>
<evidence type="ECO:0000313" key="3">
    <source>
        <dbReference type="WBParaSite" id="NBR_0000768201-mRNA-1"/>
    </source>
</evidence>
<organism evidence="3">
    <name type="scientific">Nippostrongylus brasiliensis</name>
    <name type="common">Rat hookworm</name>
    <dbReference type="NCBI Taxonomy" id="27835"/>
    <lineage>
        <taxon>Eukaryota</taxon>
        <taxon>Metazoa</taxon>
        <taxon>Ecdysozoa</taxon>
        <taxon>Nematoda</taxon>
        <taxon>Chromadorea</taxon>
        <taxon>Rhabditida</taxon>
        <taxon>Rhabditina</taxon>
        <taxon>Rhabditomorpha</taxon>
        <taxon>Strongyloidea</taxon>
        <taxon>Heligmosomidae</taxon>
        <taxon>Nippostrongylus</taxon>
    </lineage>
</organism>
<protein>
    <submittedName>
        <fullName evidence="3">Reverse transcriptase domain-containing protein</fullName>
    </submittedName>
</protein>
<dbReference type="AlphaFoldDB" id="A0A0N4XXG8"/>
<name>A0A0N4XXG8_NIPBR</name>
<evidence type="ECO:0000313" key="1">
    <source>
        <dbReference type="EMBL" id="VDL71272.1"/>
    </source>
</evidence>